<evidence type="ECO:0000313" key="1">
    <source>
        <dbReference type="EMBL" id="NYT50922.1"/>
    </source>
</evidence>
<accession>A0A853G554</accession>
<dbReference type="EMBL" id="JACCEM010000009">
    <property type="protein sequence ID" value="NYT50922.1"/>
    <property type="molecule type" value="Genomic_DNA"/>
</dbReference>
<protein>
    <submittedName>
        <fullName evidence="1">Uncharacterized protein</fullName>
    </submittedName>
</protein>
<gene>
    <name evidence="1" type="ORF">H0A72_16540</name>
</gene>
<dbReference type="RefSeq" id="WP_180157340.1">
    <property type="nucleotide sequence ID" value="NZ_JACCEM010000009.1"/>
</dbReference>
<evidence type="ECO:0000313" key="2">
    <source>
        <dbReference type="Proteomes" id="UP000559809"/>
    </source>
</evidence>
<name>A0A853G554_9BURK</name>
<organism evidence="1 2">
    <name type="scientific">Parapusillimonas granuli</name>
    <dbReference type="NCBI Taxonomy" id="380911"/>
    <lineage>
        <taxon>Bacteria</taxon>
        <taxon>Pseudomonadati</taxon>
        <taxon>Pseudomonadota</taxon>
        <taxon>Betaproteobacteria</taxon>
        <taxon>Burkholderiales</taxon>
        <taxon>Alcaligenaceae</taxon>
        <taxon>Parapusillimonas</taxon>
    </lineage>
</organism>
<sequence length="58" mass="6499">MVACSTPQMLRGPLACVLEADWLRDLDWAGLPDRNLAGLLFRLEHSTAIEQIPDHVDQ</sequence>
<dbReference type="AlphaFoldDB" id="A0A853G554"/>
<comment type="caution">
    <text evidence="1">The sequence shown here is derived from an EMBL/GenBank/DDBJ whole genome shotgun (WGS) entry which is preliminary data.</text>
</comment>
<dbReference type="Proteomes" id="UP000559809">
    <property type="component" value="Unassembled WGS sequence"/>
</dbReference>
<reference evidence="1 2" key="1">
    <citation type="submission" date="2020-07" db="EMBL/GenBank/DDBJ databases">
        <title>Taxonomic revisions and descriptions of new bacterial species based on genomic comparisons in the high-G+C-content subgroup of the family Alcaligenaceae.</title>
        <authorList>
            <person name="Szabo A."/>
            <person name="Felfoldi T."/>
        </authorList>
    </citation>
    <scope>NUCLEOTIDE SEQUENCE [LARGE SCALE GENOMIC DNA]</scope>
    <source>
        <strain evidence="1 2">LMG 24012</strain>
    </source>
</reference>
<proteinExistence type="predicted"/>
<keyword evidence="2" id="KW-1185">Reference proteome</keyword>